<evidence type="ECO:0000313" key="4">
    <source>
        <dbReference type="EMBL" id="VFK03175.1"/>
    </source>
</evidence>
<dbReference type="PIRSF" id="PIRSF006402">
    <property type="entry name" value="UCP006402_thioredoxin"/>
    <property type="match status" value="1"/>
</dbReference>
<dbReference type="EMBL" id="CAADFG010000096">
    <property type="protein sequence ID" value="VFJ96029.1"/>
    <property type="molecule type" value="Genomic_DNA"/>
</dbReference>
<reference evidence="4" key="1">
    <citation type="submission" date="2019-02" db="EMBL/GenBank/DDBJ databases">
        <authorList>
            <person name="Gruber-Vodicka R. H."/>
            <person name="Seah K. B. B."/>
        </authorList>
    </citation>
    <scope>NUCLEOTIDE SEQUENCE</scope>
    <source>
        <strain evidence="4">BECK_SA2B12</strain>
        <strain evidence="2">BECK_SA2B15</strain>
        <strain evidence="3">BECK_SA2B20</strain>
    </source>
</reference>
<dbReference type="CDD" id="cd02955">
    <property type="entry name" value="SSP411"/>
    <property type="match status" value="1"/>
</dbReference>
<dbReference type="PANTHER" id="PTHR42899:SF1">
    <property type="entry name" value="SPERMATOGENESIS-ASSOCIATED PROTEIN 20"/>
    <property type="match status" value="1"/>
</dbReference>
<dbReference type="AlphaFoldDB" id="A0A450VEG4"/>
<dbReference type="SUPFAM" id="SSF52833">
    <property type="entry name" value="Thioredoxin-like"/>
    <property type="match status" value="1"/>
</dbReference>
<dbReference type="Pfam" id="PF03190">
    <property type="entry name" value="Thioredox_DsbH"/>
    <property type="match status" value="1"/>
</dbReference>
<protein>
    <recommendedName>
        <fullName evidence="1">Spermatogenesis-associated protein 20-like TRX domain-containing protein</fullName>
    </recommendedName>
</protein>
<accession>A0A450VEG4</accession>
<feature type="domain" description="Spermatogenesis-associated protein 20-like TRX" evidence="1">
    <location>
        <begin position="8"/>
        <end position="170"/>
    </location>
</feature>
<evidence type="ECO:0000313" key="2">
    <source>
        <dbReference type="EMBL" id="VFJ96029.1"/>
    </source>
</evidence>
<evidence type="ECO:0000259" key="1">
    <source>
        <dbReference type="Pfam" id="PF03190"/>
    </source>
</evidence>
<dbReference type="EMBL" id="CAADFI010000115">
    <property type="protein sequence ID" value="VFJ97620.1"/>
    <property type="molecule type" value="Genomic_DNA"/>
</dbReference>
<sequence>MSQTHTQNALAGETSPYLLQHADNPVQWHPWGEVALEKAKREDKPILLSIGYSACHWCHVMAHESFQDEHTARLMNRYFINIKVDREERPDLDKIYQLAHQFLTRRPGGWPLTVFLAPDDHTPFFAGTYFPDQPRHGMPAFSQVLTGVAEAYREKRDDIRQQNQSVRAALDAIGTHTAPHGTLTEAPLHAAHEQLQQDFDQRNGGLGQAPKFPHPTSLDYLLRQYTVPRPENTDANEKALIIATFSLARMANGGIRDQIGGGFFRYAVDERWEIPHFEKMLYDNALLLGLYAEAWQATGHSLFQRVAIDTGDWVMREMQSPEGGYYSALDADSAGEDGELQEGRFYVWSPEEIQALLTEEEYRIVRARFGLDRPANFEEKWHHPHIVADAERLSGELGLTGQALGRLLASSRRKLFAARSARIAPRRDEKVLTAWNALMIKAMAGAGRTLKEPQFTQSAEDALAFVRKELRRDGRLLVTYKDGRAHLPAYLDDYVFLIDALLELLQSRWRNEDLDLARTLAETVLTGFEDRQPEDGKGGGFYFIAHDHEGLIHRPKLLMDEALPSGNGIAVRVLTRLGHLLGETRYLQAAQRALRAGWSAIEQFPQAHTTLLSGLQEYLQPPQIIILRGGGAPLDQWRERCQQHYTPSRLAFAIPSDIDTLPPALETRAPRHDGKDHVVAYLCEGYQCRAPITDFEALEEALQKRV</sequence>
<dbReference type="GO" id="GO:0005975">
    <property type="term" value="P:carbohydrate metabolic process"/>
    <property type="evidence" value="ECO:0007669"/>
    <property type="project" value="InterPro"/>
</dbReference>
<proteinExistence type="predicted"/>
<dbReference type="SUPFAM" id="SSF48208">
    <property type="entry name" value="Six-hairpin glycosidases"/>
    <property type="match status" value="1"/>
</dbReference>
<dbReference type="InterPro" id="IPR024705">
    <property type="entry name" value="Ssp411"/>
</dbReference>
<dbReference type="EMBL" id="CAADFJ010000116">
    <property type="protein sequence ID" value="VFK03175.1"/>
    <property type="molecule type" value="Genomic_DNA"/>
</dbReference>
<name>A0A450VEG4_9GAMM</name>
<dbReference type="InterPro" id="IPR036249">
    <property type="entry name" value="Thioredoxin-like_sf"/>
</dbReference>
<dbReference type="InterPro" id="IPR004879">
    <property type="entry name" value="Ssp411-like_TRX"/>
</dbReference>
<gene>
    <name evidence="2" type="ORF">BECKH772A_GA0070896_100968</name>
    <name evidence="3" type="ORF">BECKH772B_GA0070898_101154</name>
    <name evidence="4" type="ORF">BECKH772C_GA0070978_101163</name>
</gene>
<dbReference type="InterPro" id="IPR008928">
    <property type="entry name" value="6-hairpin_glycosidase_sf"/>
</dbReference>
<evidence type="ECO:0000313" key="3">
    <source>
        <dbReference type="EMBL" id="VFJ97620.1"/>
    </source>
</evidence>
<organism evidence="4">
    <name type="scientific">Candidatus Kentrum eta</name>
    <dbReference type="NCBI Taxonomy" id="2126337"/>
    <lineage>
        <taxon>Bacteria</taxon>
        <taxon>Pseudomonadati</taxon>
        <taxon>Pseudomonadota</taxon>
        <taxon>Gammaproteobacteria</taxon>
        <taxon>Candidatus Kentrum</taxon>
    </lineage>
</organism>
<dbReference type="PANTHER" id="PTHR42899">
    <property type="entry name" value="SPERMATOGENESIS-ASSOCIATED PROTEIN 20"/>
    <property type="match status" value="1"/>
</dbReference>
<dbReference type="Gene3D" id="3.40.30.10">
    <property type="entry name" value="Glutaredoxin"/>
    <property type="match status" value="1"/>
</dbReference>